<protein>
    <submittedName>
        <fullName evidence="2">Uncharacterized protein</fullName>
    </submittedName>
</protein>
<accession>A0ABD7C0E1</accession>
<dbReference type="EMBL" id="CP067993">
    <property type="protein sequence ID" value="QQQ41304.1"/>
    <property type="molecule type" value="Genomic_DNA"/>
</dbReference>
<sequence length="75" mass="8435">MQIHRDMGRMEATIKAQGEQITTLVQQQKEMQAQVQEIHDVLTEARGSWKTLLMVGGLSSFITGLLFKIATVFSK</sequence>
<dbReference type="AlphaFoldDB" id="A0ABD7C0E1"/>
<organism evidence="2 3">
    <name type="scientific">Stenotrophomonas maltophilia</name>
    <name type="common">Pseudomonas maltophilia</name>
    <name type="synonym">Xanthomonas maltophilia</name>
    <dbReference type="NCBI Taxonomy" id="40324"/>
    <lineage>
        <taxon>Bacteria</taxon>
        <taxon>Pseudomonadati</taxon>
        <taxon>Pseudomonadota</taxon>
        <taxon>Gammaproteobacteria</taxon>
        <taxon>Lysobacterales</taxon>
        <taxon>Lysobacteraceae</taxon>
        <taxon>Stenotrophomonas</taxon>
        <taxon>Stenotrophomonas maltophilia group</taxon>
    </lineage>
</organism>
<evidence type="ECO:0000256" key="1">
    <source>
        <dbReference type="SAM" id="Phobius"/>
    </source>
</evidence>
<evidence type="ECO:0000313" key="3">
    <source>
        <dbReference type="Proteomes" id="UP000596095"/>
    </source>
</evidence>
<keyword evidence="1" id="KW-1133">Transmembrane helix</keyword>
<name>A0ABD7C0E1_STEMA</name>
<keyword evidence="1" id="KW-0472">Membrane</keyword>
<keyword evidence="1" id="KW-0812">Transmembrane</keyword>
<feature type="transmembrane region" description="Helical" evidence="1">
    <location>
        <begin position="52"/>
        <end position="73"/>
    </location>
</feature>
<evidence type="ECO:0000313" key="2">
    <source>
        <dbReference type="EMBL" id="QQQ41304.1"/>
    </source>
</evidence>
<proteinExistence type="predicted"/>
<gene>
    <name evidence="2" type="ORF">JJL50_15265</name>
</gene>
<dbReference type="Proteomes" id="UP000596095">
    <property type="component" value="Chromosome"/>
</dbReference>
<dbReference type="RefSeq" id="WP_157635931.1">
    <property type="nucleotide sequence ID" value="NZ_CP067993.1"/>
</dbReference>
<reference evidence="2 3" key="1">
    <citation type="submission" date="2021-01" db="EMBL/GenBank/DDBJ databases">
        <title>Genome Characterization of a novel Stenotrophomonas isolate with high keratinase activity.</title>
        <authorList>
            <person name="Cao Z.-J."/>
        </authorList>
    </citation>
    <scope>NUCLEOTIDE SEQUENCE [LARGE SCALE GENOMIC DNA]</scope>
    <source>
        <strain evidence="2 3">DHHJ</strain>
    </source>
</reference>